<comment type="caution">
    <text evidence="3">The sequence shown here is derived from an EMBL/GenBank/DDBJ whole genome shotgun (WGS) entry which is preliminary data.</text>
</comment>
<keyword evidence="4" id="KW-1185">Reference proteome</keyword>
<accession>A0ABR9P1Y7</accession>
<dbReference type="RefSeq" id="WP_193120474.1">
    <property type="nucleotide sequence ID" value="NZ_JADBGI010000003.1"/>
</dbReference>
<evidence type="ECO:0000313" key="3">
    <source>
        <dbReference type="EMBL" id="MBE2997810.1"/>
    </source>
</evidence>
<evidence type="ECO:0000313" key="4">
    <source>
        <dbReference type="Proteomes" id="UP000806528"/>
    </source>
</evidence>
<feature type="compositionally biased region" description="Basic and acidic residues" evidence="1">
    <location>
        <begin position="61"/>
        <end position="87"/>
    </location>
</feature>
<feature type="transmembrane region" description="Helical" evidence="2">
    <location>
        <begin position="30"/>
        <end position="48"/>
    </location>
</feature>
<evidence type="ECO:0000256" key="2">
    <source>
        <dbReference type="SAM" id="Phobius"/>
    </source>
</evidence>
<proteinExistence type="predicted"/>
<protein>
    <submittedName>
        <fullName evidence="3">DUF4229 domain-containing protein</fullName>
    </submittedName>
</protein>
<keyword evidence="2" id="KW-1133">Transmembrane helix</keyword>
<dbReference type="EMBL" id="JADBGI010000003">
    <property type="protein sequence ID" value="MBE2997810.1"/>
    <property type="molecule type" value="Genomic_DNA"/>
</dbReference>
<reference evidence="3 4" key="1">
    <citation type="submission" date="2020-09" db="EMBL/GenBank/DDBJ databases">
        <title>Diversity and distribution of actinomycetes associated with coral in the coast of Hainan.</title>
        <authorList>
            <person name="Li F."/>
        </authorList>
    </citation>
    <scope>NUCLEOTIDE SEQUENCE [LARGE SCALE GENOMIC DNA]</scope>
    <source>
        <strain evidence="3 4">HNM0947</strain>
    </source>
</reference>
<organism evidence="3 4">
    <name type="scientific">Nocardiopsis coralli</name>
    <dbReference type="NCBI Taxonomy" id="2772213"/>
    <lineage>
        <taxon>Bacteria</taxon>
        <taxon>Bacillati</taxon>
        <taxon>Actinomycetota</taxon>
        <taxon>Actinomycetes</taxon>
        <taxon>Streptosporangiales</taxon>
        <taxon>Nocardiopsidaceae</taxon>
        <taxon>Nocardiopsis</taxon>
    </lineage>
</organism>
<dbReference type="Proteomes" id="UP000806528">
    <property type="component" value="Unassembled WGS sequence"/>
</dbReference>
<feature type="region of interest" description="Disordered" evidence="1">
    <location>
        <begin position="61"/>
        <end position="152"/>
    </location>
</feature>
<keyword evidence="2" id="KW-0812">Transmembrane</keyword>
<sequence>MRSWLTYTAARLGLFAGAFGIVYLFGARSWIALILAWVISGLASYVLLSKWRDQISQNIVERSEQRRGNRLGDRLEDAASREDHLQEAAEEPQQADGYATDDRPAAEGTDPAEAAQEPAGGDESARTDSEDEAGERPRLRPEKAPEAEAKDA</sequence>
<dbReference type="Pfam" id="PF14012">
    <property type="entry name" value="DUF4229"/>
    <property type="match status" value="1"/>
</dbReference>
<name>A0ABR9P1Y7_9ACTN</name>
<gene>
    <name evidence="3" type="ORF">IDM40_03665</name>
</gene>
<keyword evidence="2" id="KW-0472">Membrane</keyword>
<evidence type="ECO:0000256" key="1">
    <source>
        <dbReference type="SAM" id="MobiDB-lite"/>
    </source>
</evidence>
<feature type="compositionally biased region" description="Basic and acidic residues" evidence="1">
    <location>
        <begin position="123"/>
        <end position="152"/>
    </location>
</feature>
<dbReference type="InterPro" id="IPR025323">
    <property type="entry name" value="DUF4229"/>
</dbReference>